<keyword evidence="2" id="KW-0472">Membrane</keyword>
<evidence type="ECO:0000259" key="4">
    <source>
        <dbReference type="Pfam" id="PF13519"/>
    </source>
</evidence>
<gene>
    <name evidence="8" type="ORF">DU500_14440</name>
</gene>
<dbReference type="GeneID" id="37284607"/>
<feature type="domain" description="DUF7408" evidence="7">
    <location>
        <begin position="306"/>
        <end position="479"/>
    </location>
</feature>
<feature type="domain" description="VWFA" evidence="4">
    <location>
        <begin position="95"/>
        <end position="190"/>
    </location>
</feature>
<dbReference type="InterPro" id="IPR055830">
    <property type="entry name" value="DUF7407"/>
</dbReference>
<feature type="region of interest" description="Disordered" evidence="1">
    <location>
        <begin position="548"/>
        <end position="570"/>
    </location>
</feature>
<dbReference type="Pfam" id="PF07584">
    <property type="entry name" value="BatA"/>
    <property type="match status" value="1"/>
</dbReference>
<feature type="transmembrane region" description="Helical" evidence="2">
    <location>
        <begin position="63"/>
        <end position="84"/>
    </location>
</feature>
<dbReference type="InterPro" id="IPR055831">
    <property type="entry name" value="DUF7408"/>
</dbReference>
<evidence type="ECO:0000313" key="8">
    <source>
        <dbReference type="EMBL" id="AXG07528.1"/>
    </source>
</evidence>
<reference evidence="8 9" key="1">
    <citation type="submission" date="2018-07" db="EMBL/GenBank/DDBJ databases">
        <title>Genome sequences of Haloplanus sp. CBA1113.</title>
        <authorList>
            <person name="Kim Y.B."/>
            <person name="Roh S.W."/>
        </authorList>
    </citation>
    <scope>NUCLEOTIDE SEQUENCE [LARGE SCALE GENOMIC DNA]</scope>
    <source>
        <strain evidence="8 9">CBA1113</strain>
    </source>
</reference>
<dbReference type="SUPFAM" id="SSF53300">
    <property type="entry name" value="vWA-like"/>
    <property type="match status" value="1"/>
</dbReference>
<dbReference type="Pfam" id="PF24157">
    <property type="entry name" value="DUF7408"/>
    <property type="match status" value="1"/>
</dbReference>
<dbReference type="OrthoDB" id="341248at2157"/>
<dbReference type="InterPro" id="IPR002035">
    <property type="entry name" value="VWF_A"/>
</dbReference>
<keyword evidence="2" id="KW-0812">Transmembrane</keyword>
<feature type="domain" description="DUF7406" evidence="5">
    <location>
        <begin position="486"/>
        <end position="537"/>
    </location>
</feature>
<name>A0A345E5Q6_9EURY</name>
<feature type="compositionally biased region" description="Basic and acidic residues" evidence="1">
    <location>
        <begin position="553"/>
        <end position="570"/>
    </location>
</feature>
<dbReference type="NCBIfam" id="TIGR02226">
    <property type="entry name" value="two_anch"/>
    <property type="match status" value="1"/>
</dbReference>
<dbReference type="SUPFAM" id="SSF52317">
    <property type="entry name" value="Class I glutamine amidotransferase-like"/>
    <property type="match status" value="1"/>
</dbReference>
<dbReference type="Pfam" id="PF13519">
    <property type="entry name" value="VWA_2"/>
    <property type="match status" value="1"/>
</dbReference>
<dbReference type="Pfam" id="PF24155">
    <property type="entry name" value="DUF7406"/>
    <property type="match status" value="1"/>
</dbReference>
<dbReference type="InterPro" id="IPR036465">
    <property type="entry name" value="vWFA_dom_sf"/>
</dbReference>
<feature type="domain" description="DUF7407" evidence="6">
    <location>
        <begin position="223"/>
        <end position="296"/>
    </location>
</feature>
<organism evidence="8 9">
    <name type="scientific">Haloplanus rubicundus</name>
    <dbReference type="NCBI Taxonomy" id="1547898"/>
    <lineage>
        <taxon>Archaea</taxon>
        <taxon>Methanobacteriati</taxon>
        <taxon>Methanobacteriota</taxon>
        <taxon>Stenosarchaea group</taxon>
        <taxon>Halobacteria</taxon>
        <taxon>Halobacteriales</taxon>
        <taxon>Haloferacaceae</taxon>
        <taxon>Haloplanus</taxon>
    </lineage>
</organism>
<dbReference type="InterPro" id="IPR024163">
    <property type="entry name" value="Aerotolerance_reg_N"/>
</dbReference>
<dbReference type="KEGG" id="haj:DU500_14440"/>
<dbReference type="EMBL" id="CP031150">
    <property type="protein sequence ID" value="AXG07528.1"/>
    <property type="molecule type" value="Genomic_DNA"/>
</dbReference>
<dbReference type="InterPro" id="IPR011933">
    <property type="entry name" value="Double_TM_dom"/>
</dbReference>
<protein>
    <submittedName>
        <fullName evidence="8">VWA domain-containing protein</fullName>
    </submittedName>
</protein>
<dbReference type="InterPro" id="IPR029062">
    <property type="entry name" value="Class_I_gatase-like"/>
</dbReference>
<evidence type="ECO:0000256" key="1">
    <source>
        <dbReference type="SAM" id="MobiDB-lite"/>
    </source>
</evidence>
<keyword evidence="9" id="KW-1185">Reference proteome</keyword>
<evidence type="ECO:0000259" key="3">
    <source>
        <dbReference type="Pfam" id="PF07584"/>
    </source>
</evidence>
<dbReference type="InterPro" id="IPR055829">
    <property type="entry name" value="DUF7406"/>
</dbReference>
<dbReference type="PANTHER" id="PTHR37464:SF1">
    <property type="entry name" value="BLL2463 PROTEIN"/>
    <property type="match status" value="1"/>
</dbReference>
<evidence type="ECO:0000259" key="7">
    <source>
        <dbReference type="Pfam" id="PF24157"/>
    </source>
</evidence>
<evidence type="ECO:0000259" key="6">
    <source>
        <dbReference type="Pfam" id="PF24156"/>
    </source>
</evidence>
<dbReference type="AlphaFoldDB" id="A0A345E5Q6"/>
<evidence type="ECO:0000259" key="5">
    <source>
        <dbReference type="Pfam" id="PF24155"/>
    </source>
</evidence>
<evidence type="ECO:0000256" key="2">
    <source>
        <dbReference type="SAM" id="Phobius"/>
    </source>
</evidence>
<dbReference type="Pfam" id="PF24156">
    <property type="entry name" value="DUF7407"/>
    <property type="match status" value="1"/>
</dbReference>
<dbReference type="Gene3D" id="3.40.50.410">
    <property type="entry name" value="von Willebrand factor, type A domain"/>
    <property type="match status" value="1"/>
</dbReference>
<feature type="domain" description="Aerotolerance regulator N-terminal" evidence="3">
    <location>
        <begin position="6"/>
        <end position="82"/>
    </location>
</feature>
<sequence>MALADAFLTPLGLVALLAVVPVVVLYLVQPDPRRIELPTLRLLLDDDERDASNPLLERLRRSALLLLQLLVIVALALALAGPYVSVSESQTVEETVIVLDGSASMGVETDGGTRFTAAVADAREAATGTNAVVFAGSESRIVLRSGGGDEVDRTLDELAVADTPTDLGAAISQAASIAGENARIVVFSDFADDAGWTGAVRSARARDLQVDLRQFAGGGAANVGIVDRSFTGSNVTLSVKNFGDREVTRSVTLGDQRRSVTLGPGDLERVSLAVPAGGGQAQLAPGDDFPTDDAAYVAAPADPTVDVLLLTNDRNRYLATALSVIDEVDLTVDQPPTTVADGYDVIVYSNLDPERLLRSNVEAGRDVVEAGGGVAVIAQPSPPDRLGDLLLLSPSGVASNPSVGQVTTDELTRGIDFPPPERYLTGTLRAGTPLVRTGDGTPLVAVQQRGAGRVLYYGSVADDDPFRFNYQYPVFWKRATFYLAGRDPLPTLNRETGGRLQFANETRVGTPDGTVSARVVPLDRVGFYTTGTRRIGVSLYSEAESDVAAQPLDARDDGTGVTSREEERQVPRPLTPFVALGALLVAVGELAYLRRRGDL</sequence>
<keyword evidence="2" id="KW-1133">Transmembrane helix</keyword>
<dbReference type="Proteomes" id="UP000253273">
    <property type="component" value="Chromosome"/>
</dbReference>
<accession>A0A345E5Q6</accession>
<dbReference type="PANTHER" id="PTHR37464">
    <property type="entry name" value="BLL2463 PROTEIN"/>
    <property type="match status" value="1"/>
</dbReference>
<dbReference type="RefSeq" id="WP_114586654.1">
    <property type="nucleotide sequence ID" value="NZ_CP031150.1"/>
</dbReference>
<evidence type="ECO:0000313" key="9">
    <source>
        <dbReference type="Proteomes" id="UP000253273"/>
    </source>
</evidence>
<dbReference type="Gene3D" id="3.40.50.880">
    <property type="match status" value="1"/>
</dbReference>
<feature type="transmembrane region" description="Helical" evidence="2">
    <location>
        <begin position="6"/>
        <end position="28"/>
    </location>
</feature>
<proteinExistence type="predicted"/>